<dbReference type="OrthoDB" id="9768470at2"/>
<dbReference type="AlphaFoldDB" id="A0A098LIZ1"/>
<keyword evidence="2 7" id="KW-0813">Transport</keyword>
<evidence type="ECO:0000256" key="8">
    <source>
        <dbReference type="SAM" id="SignalP"/>
    </source>
</evidence>
<keyword evidence="3 7" id="KW-1134">Transmembrane beta strand</keyword>
<organism evidence="10 11">
    <name type="scientific">Sporocytophaga myxococcoides</name>
    <dbReference type="NCBI Taxonomy" id="153721"/>
    <lineage>
        <taxon>Bacteria</taxon>
        <taxon>Pseudomonadati</taxon>
        <taxon>Bacteroidota</taxon>
        <taxon>Cytophagia</taxon>
        <taxon>Cytophagales</taxon>
        <taxon>Cytophagaceae</taxon>
        <taxon>Sporocytophaga</taxon>
    </lineage>
</organism>
<evidence type="ECO:0000256" key="2">
    <source>
        <dbReference type="ARBA" id="ARBA00022448"/>
    </source>
</evidence>
<dbReference type="SUPFAM" id="SSF49464">
    <property type="entry name" value="Carboxypeptidase regulatory domain-like"/>
    <property type="match status" value="1"/>
</dbReference>
<feature type="domain" description="TonB-dependent receptor plug" evidence="9">
    <location>
        <begin position="133"/>
        <end position="230"/>
    </location>
</feature>
<dbReference type="PANTHER" id="PTHR40980:SF5">
    <property type="entry name" value="TONB-DEPENDENT RECEPTOR"/>
    <property type="match status" value="1"/>
</dbReference>
<dbReference type="Pfam" id="PF07715">
    <property type="entry name" value="Plug"/>
    <property type="match status" value="1"/>
</dbReference>
<gene>
    <name evidence="10" type="ORF">MYP_4140</name>
</gene>
<feature type="chain" id="PRO_5001937367" description="TonB-dependent receptor plug domain-containing protein" evidence="8">
    <location>
        <begin position="19"/>
        <end position="935"/>
    </location>
</feature>
<proteinExistence type="inferred from homology"/>
<evidence type="ECO:0000256" key="1">
    <source>
        <dbReference type="ARBA" id="ARBA00004571"/>
    </source>
</evidence>
<evidence type="ECO:0000313" key="11">
    <source>
        <dbReference type="Proteomes" id="UP000030185"/>
    </source>
</evidence>
<keyword evidence="5 7" id="KW-0472">Membrane</keyword>
<dbReference type="Gene3D" id="2.170.130.10">
    <property type="entry name" value="TonB-dependent receptor, plug domain"/>
    <property type="match status" value="1"/>
</dbReference>
<evidence type="ECO:0000256" key="7">
    <source>
        <dbReference type="PROSITE-ProRule" id="PRU01360"/>
    </source>
</evidence>
<evidence type="ECO:0000256" key="6">
    <source>
        <dbReference type="ARBA" id="ARBA00023237"/>
    </source>
</evidence>
<evidence type="ECO:0000259" key="9">
    <source>
        <dbReference type="Pfam" id="PF07715"/>
    </source>
</evidence>
<evidence type="ECO:0000313" key="10">
    <source>
        <dbReference type="EMBL" id="GAL86910.1"/>
    </source>
</evidence>
<dbReference type="EMBL" id="BBLT01000010">
    <property type="protein sequence ID" value="GAL86910.1"/>
    <property type="molecule type" value="Genomic_DNA"/>
</dbReference>
<comment type="similarity">
    <text evidence="7">Belongs to the TonB-dependent receptor family.</text>
</comment>
<dbReference type="PANTHER" id="PTHR40980">
    <property type="entry name" value="PLUG DOMAIN-CONTAINING PROTEIN"/>
    <property type="match status" value="1"/>
</dbReference>
<dbReference type="PROSITE" id="PS52016">
    <property type="entry name" value="TONB_DEPENDENT_REC_3"/>
    <property type="match status" value="1"/>
</dbReference>
<sequence length="935" mass="105647">MNKFYSILFFLFSILVFAKSNVLAQTGSVTGIVKDSLGESLIGATVFVEGAGLGTATGIDGDYLIKGIKPGTYTIKVEYLGYENKMVHNVIINVDETTKLNIEMKADPEQIAEVVVIGTKVTNSEKAVVQEIKESEEVVTGVSAEQISKSQDRTTADVMRRIPGVTVVDNRFVVVRGLSERYNAVMLNDMMAPSTEIDRRSFSFDVIPSGLLDRLLIYKSGAADLPGDFAGAVIKVYTRNIVDTNATQIGFSLSDRVGTTFNNLHLEKGSGTDFIGVDSKRGLPSDFPKDNLRNYYSNQLLDVSKSFKNSWSTQSVTALPDMRFNINLSRKFFVKGIKVSNISSVNYTNAYTYFKISRASYDAYDESTQNTPQRTSVNDAQYSRNVNIGLISNWIFEYNSRNKILFRNLYTRLGTSQTTERNGVDLMNKYDLQNLAIWYLSRGIYMGQLQGEHNLANDKTKFNWTVGYSNINRNEPDYRRVRSQKPSGSNEAFQIQIPSSASTFDAARFYSNMNENLVMTSGDLEHNFKDSDTTKPFIVKGGYYFEYKKRDFEARWLSYKWADFENPSLPENQNFNAQPIDQIFGPGNIAPNKLVIEEGTNLTDAYQANSFLSAGYVGTSFGFLNNFNLSTGLRLENYHQELTTPSFNPNDKVNSTNINLLPFANLSYTFSEKMLVRAAFSRTVNRGNFRELAPFSYYDFEYNVNYVGNPKLKIANINNYDLRWELYPSPSENIALGVFYKSFINPIEIYNEQGASLPVFTYGNAPKSSSVGAELELRKSLSFISNYKFLENLSIVSNASVIRSRVDLGNTDIKEKSRPMQGQSPYVINAGLYYNNPDTRWQISLLYNVIGKRIFLVGNNNTPTIYEMPRNVMDLTITKGITNRFLVKIGVQDLFNQQYKLMYDSNFDSKITSVDGYFQKNRRGQYITAGISYTF</sequence>
<keyword evidence="8" id="KW-0732">Signal</keyword>
<evidence type="ECO:0000256" key="5">
    <source>
        <dbReference type="ARBA" id="ARBA00023136"/>
    </source>
</evidence>
<dbReference type="InterPro" id="IPR008969">
    <property type="entry name" value="CarboxyPept-like_regulatory"/>
</dbReference>
<reference evidence="10 11" key="1">
    <citation type="submission" date="2014-09" db="EMBL/GenBank/DDBJ databases">
        <title>Sporocytophaga myxococcoides PG-01 genome sequencing.</title>
        <authorList>
            <person name="Liu L."/>
            <person name="Gao P.J."/>
            <person name="Chen G.J."/>
            <person name="Wang L.S."/>
        </authorList>
    </citation>
    <scope>NUCLEOTIDE SEQUENCE [LARGE SCALE GENOMIC DNA]</scope>
    <source>
        <strain evidence="10 11">PG-01</strain>
    </source>
</reference>
<dbReference type="SUPFAM" id="SSF56935">
    <property type="entry name" value="Porins"/>
    <property type="match status" value="1"/>
</dbReference>
<dbReference type="eggNOG" id="COG4771">
    <property type="taxonomic scope" value="Bacteria"/>
</dbReference>
<dbReference type="InterPro" id="IPR037066">
    <property type="entry name" value="Plug_dom_sf"/>
</dbReference>
<evidence type="ECO:0000256" key="4">
    <source>
        <dbReference type="ARBA" id="ARBA00022692"/>
    </source>
</evidence>
<dbReference type="Proteomes" id="UP000030185">
    <property type="component" value="Unassembled WGS sequence"/>
</dbReference>
<dbReference type="InterPro" id="IPR039426">
    <property type="entry name" value="TonB-dep_rcpt-like"/>
</dbReference>
<dbReference type="GO" id="GO:0009279">
    <property type="term" value="C:cell outer membrane"/>
    <property type="evidence" value="ECO:0007669"/>
    <property type="project" value="UniProtKB-SubCell"/>
</dbReference>
<dbReference type="STRING" id="153721.MYP_4140"/>
<keyword evidence="4 7" id="KW-0812">Transmembrane</keyword>
<keyword evidence="6 7" id="KW-0998">Cell outer membrane</keyword>
<comment type="subcellular location">
    <subcellularLocation>
        <location evidence="1 7">Cell outer membrane</location>
        <topology evidence="1 7">Multi-pass membrane protein</topology>
    </subcellularLocation>
</comment>
<comment type="caution">
    <text evidence="10">The sequence shown here is derived from an EMBL/GenBank/DDBJ whole genome shotgun (WGS) entry which is preliminary data.</text>
</comment>
<dbReference type="Gene3D" id="2.40.170.20">
    <property type="entry name" value="TonB-dependent receptor, beta-barrel domain"/>
    <property type="match status" value="1"/>
</dbReference>
<dbReference type="InterPro" id="IPR012910">
    <property type="entry name" value="Plug_dom"/>
</dbReference>
<feature type="signal peptide" evidence="8">
    <location>
        <begin position="1"/>
        <end position="18"/>
    </location>
</feature>
<dbReference type="Pfam" id="PF13715">
    <property type="entry name" value="CarbopepD_reg_2"/>
    <property type="match status" value="1"/>
</dbReference>
<protein>
    <recommendedName>
        <fullName evidence="9">TonB-dependent receptor plug domain-containing protein</fullName>
    </recommendedName>
</protein>
<keyword evidence="11" id="KW-1185">Reference proteome</keyword>
<dbReference type="RefSeq" id="WP_045467492.1">
    <property type="nucleotide sequence ID" value="NZ_BBLT01000010.1"/>
</dbReference>
<dbReference type="Gene3D" id="2.60.40.1120">
    <property type="entry name" value="Carboxypeptidase-like, regulatory domain"/>
    <property type="match status" value="1"/>
</dbReference>
<dbReference type="InterPro" id="IPR036942">
    <property type="entry name" value="Beta-barrel_TonB_sf"/>
</dbReference>
<name>A0A098LIZ1_9BACT</name>
<accession>A0A098LIZ1</accession>
<evidence type="ECO:0000256" key="3">
    <source>
        <dbReference type="ARBA" id="ARBA00022452"/>
    </source>
</evidence>